<evidence type="ECO:0000256" key="1">
    <source>
        <dbReference type="SAM" id="SignalP"/>
    </source>
</evidence>
<reference evidence="2 3" key="1">
    <citation type="submission" date="2020-11" db="EMBL/GenBank/DDBJ databases">
        <authorList>
            <person name="Wallbank WR R."/>
            <person name="Pardo Diaz C."/>
            <person name="Kozak K."/>
            <person name="Martin S."/>
            <person name="Jiggins C."/>
            <person name="Moest M."/>
            <person name="Warren A I."/>
            <person name="Generalovic N T."/>
            <person name="Byers J.R.P. K."/>
            <person name="Montejo-Kovacevich G."/>
            <person name="Yen C E."/>
        </authorList>
    </citation>
    <scope>NUCLEOTIDE SEQUENCE [LARGE SCALE GENOMIC DNA]</scope>
</reference>
<protein>
    <submittedName>
        <fullName evidence="2">Uncharacterized protein</fullName>
    </submittedName>
</protein>
<organism evidence="2 3">
    <name type="scientific">Hermetia illucens</name>
    <name type="common">Black soldier fly</name>
    <dbReference type="NCBI Taxonomy" id="343691"/>
    <lineage>
        <taxon>Eukaryota</taxon>
        <taxon>Metazoa</taxon>
        <taxon>Ecdysozoa</taxon>
        <taxon>Arthropoda</taxon>
        <taxon>Hexapoda</taxon>
        <taxon>Insecta</taxon>
        <taxon>Pterygota</taxon>
        <taxon>Neoptera</taxon>
        <taxon>Endopterygota</taxon>
        <taxon>Diptera</taxon>
        <taxon>Brachycera</taxon>
        <taxon>Stratiomyomorpha</taxon>
        <taxon>Stratiomyidae</taxon>
        <taxon>Hermetiinae</taxon>
        <taxon>Hermetia</taxon>
    </lineage>
</organism>
<keyword evidence="1" id="KW-0732">Signal</keyword>
<dbReference type="InParanoid" id="A0A7R8V659"/>
<name>A0A7R8V659_HERIL</name>
<proteinExistence type="predicted"/>
<dbReference type="AlphaFoldDB" id="A0A7R8V659"/>
<feature type="chain" id="PRO_5031529175" evidence="1">
    <location>
        <begin position="20"/>
        <end position="80"/>
    </location>
</feature>
<gene>
    <name evidence="2" type="ORF">HERILL_LOCUS15701</name>
</gene>
<dbReference type="Proteomes" id="UP000594454">
    <property type="component" value="Chromosome 6"/>
</dbReference>
<sequence>MNLIVLVIEFTFMIHLLIAYRKKEGRIHRARRRVGNEEAAIFRWRAGARTSAPDAAPGTGPSAFSKSHGLENKEVNLPLK</sequence>
<accession>A0A7R8V659</accession>
<keyword evidence="3" id="KW-1185">Reference proteome</keyword>
<feature type="signal peptide" evidence="1">
    <location>
        <begin position="1"/>
        <end position="19"/>
    </location>
</feature>
<dbReference type="EMBL" id="LR899014">
    <property type="protein sequence ID" value="CAD7093418.1"/>
    <property type="molecule type" value="Genomic_DNA"/>
</dbReference>
<evidence type="ECO:0000313" key="3">
    <source>
        <dbReference type="Proteomes" id="UP000594454"/>
    </source>
</evidence>
<evidence type="ECO:0000313" key="2">
    <source>
        <dbReference type="EMBL" id="CAD7093418.1"/>
    </source>
</evidence>